<dbReference type="AlphaFoldDB" id="A0A160VIG6"/>
<evidence type="ECO:0008006" key="2">
    <source>
        <dbReference type="Google" id="ProtNLM"/>
    </source>
</evidence>
<dbReference type="Pfam" id="PF16125">
    <property type="entry name" value="DUF4837"/>
    <property type="match status" value="1"/>
</dbReference>
<organism evidence="1">
    <name type="scientific">hydrothermal vent metagenome</name>
    <dbReference type="NCBI Taxonomy" id="652676"/>
    <lineage>
        <taxon>unclassified sequences</taxon>
        <taxon>metagenomes</taxon>
        <taxon>ecological metagenomes</taxon>
    </lineage>
</organism>
<sequence>MANKRTSEIKNIILGLIVLLSCGCEIKREALGSDDEIFVIAAMEDEGKIKEILSAVLNDTLFTPTPEPYYKLTFVHPREFDRIKNSALVVVGAIGSDLSSPGVALVKRILSDKQYQQSISGEKPFIFTKDQFARNQIFMVINTPTVVRAKEIAIEQNEWIKQQFSDLFEYRQARFMFNNTRQKELETHLHEAYGWGIKIPWGYEVLVDSSEQRLFWIGREMPFRWLAVHWENGAIINDDQMAKQYIMDFPEEYFGSIRYSEYKFNLNTTQFNDWLAWRVTGTWEAIEDTQGGPFIGYLFYDGLTDKTYYIHTMIFHPGNNKLILLRQLEIIAKSFFVEKV</sequence>
<accession>A0A160VIG6</accession>
<proteinExistence type="predicted"/>
<evidence type="ECO:0000313" key="1">
    <source>
        <dbReference type="EMBL" id="CUV10716.1"/>
    </source>
</evidence>
<dbReference type="EMBL" id="FAXC01000472">
    <property type="protein sequence ID" value="CUV10716.1"/>
    <property type="molecule type" value="Genomic_DNA"/>
</dbReference>
<protein>
    <recommendedName>
        <fullName evidence="2">DUF4837 domain-containing protein</fullName>
    </recommendedName>
</protein>
<name>A0A160VIG6_9ZZZZ</name>
<dbReference type="PROSITE" id="PS51257">
    <property type="entry name" value="PROKAR_LIPOPROTEIN"/>
    <property type="match status" value="1"/>
</dbReference>
<dbReference type="InterPro" id="IPR032286">
    <property type="entry name" value="DUF4837"/>
</dbReference>
<reference evidence="1" key="1">
    <citation type="submission" date="2015-10" db="EMBL/GenBank/DDBJ databases">
        <authorList>
            <person name="Gilbert D.G."/>
        </authorList>
    </citation>
    <scope>NUCLEOTIDE SEQUENCE</scope>
</reference>
<gene>
    <name evidence="1" type="ORF">MGWOODY_Mmi927</name>
</gene>